<reference evidence="14 15" key="1">
    <citation type="submission" date="2017-04" db="EMBL/GenBank/DDBJ databases">
        <authorList>
            <person name="Afonso C.L."/>
            <person name="Miller P.J."/>
            <person name="Scott M.A."/>
            <person name="Spackman E."/>
            <person name="Goraichik I."/>
            <person name="Dimitrov K.M."/>
            <person name="Suarez D.L."/>
            <person name="Swayne D.E."/>
        </authorList>
    </citation>
    <scope>NUCLEOTIDE SEQUENCE [LARGE SCALE GENOMIC DNA]</scope>
    <source>
        <strain evidence="14 15">DSM 12555</strain>
    </source>
</reference>
<evidence type="ECO:0000313" key="14">
    <source>
        <dbReference type="EMBL" id="SMC19104.1"/>
    </source>
</evidence>
<dbReference type="Proteomes" id="UP000192468">
    <property type="component" value="Unassembled WGS sequence"/>
</dbReference>
<keyword evidence="4" id="KW-0645">Protease</keyword>
<name>A0A1W1X570_9CLOT</name>
<dbReference type="PRINTS" id="PR01988">
    <property type="entry name" value="EXPORTERBACE"/>
</dbReference>
<dbReference type="RefSeq" id="WP_084113912.1">
    <property type="nucleotide sequence ID" value="NZ_FWXH01000002.1"/>
</dbReference>
<dbReference type="GO" id="GO:0046872">
    <property type="term" value="F:metal ion binding"/>
    <property type="evidence" value="ECO:0007669"/>
    <property type="project" value="UniProtKB-KW"/>
</dbReference>
<dbReference type="STRING" id="1121291.SAMN02745134_00747"/>
<evidence type="ECO:0000256" key="4">
    <source>
        <dbReference type="ARBA" id="ARBA00022670"/>
    </source>
</evidence>
<dbReference type="InterPro" id="IPR008915">
    <property type="entry name" value="Peptidase_M50"/>
</dbReference>
<dbReference type="PANTHER" id="PTHR39188:SF3">
    <property type="entry name" value="STAGE IV SPORULATION PROTEIN FB"/>
    <property type="match status" value="1"/>
</dbReference>
<evidence type="ECO:0000256" key="7">
    <source>
        <dbReference type="ARBA" id="ARBA00022801"/>
    </source>
</evidence>
<dbReference type="Pfam" id="PF02163">
    <property type="entry name" value="Peptidase_M50"/>
    <property type="match status" value="2"/>
</dbReference>
<evidence type="ECO:0000256" key="11">
    <source>
        <dbReference type="ARBA" id="ARBA00023136"/>
    </source>
</evidence>
<dbReference type="GO" id="GO:0016020">
    <property type="term" value="C:membrane"/>
    <property type="evidence" value="ECO:0007669"/>
    <property type="project" value="UniProtKB-SubCell"/>
</dbReference>
<gene>
    <name evidence="14" type="ORF">SAMN02745134_00747</name>
</gene>
<organism evidence="14 15">
    <name type="scientific">Clostridium acidisoli DSM 12555</name>
    <dbReference type="NCBI Taxonomy" id="1121291"/>
    <lineage>
        <taxon>Bacteria</taxon>
        <taxon>Bacillati</taxon>
        <taxon>Bacillota</taxon>
        <taxon>Clostridia</taxon>
        <taxon>Eubacteriales</taxon>
        <taxon>Clostridiaceae</taxon>
        <taxon>Clostridium</taxon>
    </lineage>
</organism>
<dbReference type="InterPro" id="IPR022324">
    <property type="entry name" value="Bacilysin_exporter_BacE_put"/>
</dbReference>
<dbReference type="AlphaFoldDB" id="A0A1W1X570"/>
<evidence type="ECO:0000259" key="13">
    <source>
        <dbReference type="Pfam" id="PF02163"/>
    </source>
</evidence>
<feature type="domain" description="Peptidase M50" evidence="13">
    <location>
        <begin position="28"/>
        <end position="96"/>
    </location>
</feature>
<evidence type="ECO:0000256" key="2">
    <source>
        <dbReference type="ARBA" id="ARBA00004141"/>
    </source>
</evidence>
<feature type="transmembrane region" description="Helical" evidence="12">
    <location>
        <begin position="40"/>
        <end position="63"/>
    </location>
</feature>
<comment type="similarity">
    <text evidence="3">Belongs to the peptidase M50B family.</text>
</comment>
<evidence type="ECO:0000256" key="6">
    <source>
        <dbReference type="ARBA" id="ARBA00022723"/>
    </source>
</evidence>
<evidence type="ECO:0000256" key="5">
    <source>
        <dbReference type="ARBA" id="ARBA00022692"/>
    </source>
</evidence>
<dbReference type="PANTHER" id="PTHR39188">
    <property type="entry name" value="MEMBRANE-ASSOCIATED ZINC METALLOPROTEASE M50B"/>
    <property type="match status" value="1"/>
</dbReference>
<keyword evidence="9 12" id="KW-1133">Transmembrane helix</keyword>
<dbReference type="CDD" id="cd06161">
    <property type="entry name" value="S2P-M50_SpoIVFB"/>
    <property type="match status" value="1"/>
</dbReference>
<sequence length="285" mass="32638">MINICKLILTYILLIVAFSFNDNYLIAFVIVILHEYTHYFTAYIFGYRGGKIKILPFGASLNLTGIEGASVKEEIIISLLGPIMNLVLAVIFYALNINYRNGFIETLFFTNLCIGIFNLLPALPLDGGRILRAIISSRTVYRRANIITIIVSMSIGGLFILYYLFCFFKGHINFTFGIIAFYIIIYSKKEKERVAYIIMSDIIKKKFKFMKKGYIENKSLSIYWREGLLKALSLVEKNRYNLFIVLDDDLKVVDIIYESEVIDGLKNYGNISLDEYIKSKNSGIG</sequence>
<keyword evidence="6" id="KW-0479">Metal-binding</keyword>
<dbReference type="GO" id="GO:0008237">
    <property type="term" value="F:metallopeptidase activity"/>
    <property type="evidence" value="ECO:0007669"/>
    <property type="project" value="UniProtKB-KW"/>
</dbReference>
<keyword evidence="11 12" id="KW-0472">Membrane</keyword>
<feature type="transmembrane region" description="Helical" evidence="12">
    <location>
        <begin position="107"/>
        <end position="125"/>
    </location>
</feature>
<evidence type="ECO:0000256" key="12">
    <source>
        <dbReference type="SAM" id="Phobius"/>
    </source>
</evidence>
<protein>
    <submittedName>
        <fullName evidence="14">Stage IV sporulation protein FB</fullName>
    </submittedName>
</protein>
<feature type="transmembrane region" description="Helical" evidence="12">
    <location>
        <begin position="146"/>
        <end position="165"/>
    </location>
</feature>
<dbReference type="EMBL" id="FWXH01000002">
    <property type="protein sequence ID" value="SMC19104.1"/>
    <property type="molecule type" value="Genomic_DNA"/>
</dbReference>
<feature type="transmembrane region" description="Helical" evidence="12">
    <location>
        <begin position="75"/>
        <end position="95"/>
    </location>
</feature>
<proteinExistence type="inferred from homology"/>
<feature type="domain" description="Peptidase M50" evidence="13">
    <location>
        <begin position="103"/>
        <end position="153"/>
    </location>
</feature>
<evidence type="ECO:0000256" key="8">
    <source>
        <dbReference type="ARBA" id="ARBA00022833"/>
    </source>
</evidence>
<keyword evidence="7" id="KW-0378">Hydrolase</keyword>
<accession>A0A1W1X570</accession>
<keyword evidence="15" id="KW-1185">Reference proteome</keyword>
<evidence type="ECO:0000256" key="1">
    <source>
        <dbReference type="ARBA" id="ARBA00001947"/>
    </source>
</evidence>
<dbReference type="OrthoDB" id="166377at2"/>
<evidence type="ECO:0000256" key="10">
    <source>
        <dbReference type="ARBA" id="ARBA00023049"/>
    </source>
</evidence>
<evidence type="ECO:0000256" key="9">
    <source>
        <dbReference type="ARBA" id="ARBA00022989"/>
    </source>
</evidence>
<evidence type="ECO:0000256" key="3">
    <source>
        <dbReference type="ARBA" id="ARBA00007931"/>
    </source>
</evidence>
<feature type="transmembrane region" description="Helical" evidence="12">
    <location>
        <begin position="7"/>
        <end position="34"/>
    </location>
</feature>
<keyword evidence="5 12" id="KW-0812">Transmembrane</keyword>
<comment type="subcellular location">
    <subcellularLocation>
        <location evidence="2">Membrane</location>
        <topology evidence="2">Multi-pass membrane protein</topology>
    </subcellularLocation>
</comment>
<keyword evidence="10" id="KW-0482">Metalloprotease</keyword>
<dbReference type="GO" id="GO:0006508">
    <property type="term" value="P:proteolysis"/>
    <property type="evidence" value="ECO:0007669"/>
    <property type="project" value="UniProtKB-KW"/>
</dbReference>
<keyword evidence="8" id="KW-0862">Zinc</keyword>
<feature type="transmembrane region" description="Helical" evidence="12">
    <location>
        <begin position="171"/>
        <end position="187"/>
    </location>
</feature>
<evidence type="ECO:0000313" key="15">
    <source>
        <dbReference type="Proteomes" id="UP000192468"/>
    </source>
</evidence>
<comment type="cofactor">
    <cofactor evidence="1">
        <name>Zn(2+)</name>
        <dbReference type="ChEBI" id="CHEBI:29105"/>
    </cofactor>
</comment>